<organism evidence="1 2">
    <name type="scientific">Ktedonosporobacter rubrisoli</name>
    <dbReference type="NCBI Taxonomy" id="2509675"/>
    <lineage>
        <taxon>Bacteria</taxon>
        <taxon>Bacillati</taxon>
        <taxon>Chloroflexota</taxon>
        <taxon>Ktedonobacteria</taxon>
        <taxon>Ktedonobacterales</taxon>
        <taxon>Ktedonosporobacteraceae</taxon>
        <taxon>Ktedonosporobacter</taxon>
    </lineage>
</organism>
<proteinExistence type="predicted"/>
<dbReference type="PANTHER" id="PTHR37816:SF3">
    <property type="entry name" value="MODULATES DNA TOPOLOGY"/>
    <property type="match status" value="1"/>
</dbReference>
<gene>
    <name evidence="1" type="ORF">EPA93_00345</name>
</gene>
<dbReference type="AlphaFoldDB" id="A0A4P6JHM7"/>
<dbReference type="KEGG" id="kbs:EPA93_00345"/>
<accession>A0A4P6JHM7</accession>
<sequence length="172" mass="20056">MTRVAIIGNAGGGKSTVCRRLAKAFDLPMYPMDQLQWKPGWVPASAEEFHQKHAAILAQERWIIDGWGPPEEIEARFLEADTIIFVDHPLLIHYWWALKRQLKCLFRPRPDGPEGCPMLPMTWKLFRMIWALHHQGRPYILRLINGLQESKQIIHIRSPRELRAFVYTYCAA</sequence>
<keyword evidence="1" id="KW-0282">Flagellum</keyword>
<dbReference type="InterPro" id="IPR052922">
    <property type="entry name" value="Cytidylate_Kinase-2"/>
</dbReference>
<protein>
    <submittedName>
        <fullName evidence="1">Flagellar protein FlaR</fullName>
    </submittedName>
</protein>
<dbReference type="SUPFAM" id="SSF52540">
    <property type="entry name" value="P-loop containing nucleoside triphosphate hydrolases"/>
    <property type="match status" value="1"/>
</dbReference>
<dbReference type="PANTHER" id="PTHR37816">
    <property type="entry name" value="YALI0E33011P"/>
    <property type="match status" value="1"/>
</dbReference>
<evidence type="ECO:0000313" key="2">
    <source>
        <dbReference type="Proteomes" id="UP000290365"/>
    </source>
</evidence>
<dbReference type="OrthoDB" id="1201990at2"/>
<dbReference type="InterPro" id="IPR027417">
    <property type="entry name" value="P-loop_NTPase"/>
</dbReference>
<dbReference type="Proteomes" id="UP000290365">
    <property type="component" value="Chromosome"/>
</dbReference>
<keyword evidence="1" id="KW-0966">Cell projection</keyword>
<evidence type="ECO:0000313" key="1">
    <source>
        <dbReference type="EMBL" id="QBD74525.1"/>
    </source>
</evidence>
<reference evidence="1 2" key="1">
    <citation type="submission" date="2019-01" db="EMBL/GenBank/DDBJ databases">
        <title>Ktedonosporobacter rubrisoli SCAWS-G2.</title>
        <authorList>
            <person name="Huang Y."/>
            <person name="Yan B."/>
        </authorList>
    </citation>
    <scope>NUCLEOTIDE SEQUENCE [LARGE SCALE GENOMIC DNA]</scope>
    <source>
        <strain evidence="1 2">SCAWS-G2</strain>
    </source>
</reference>
<dbReference type="Gene3D" id="3.40.50.300">
    <property type="entry name" value="P-loop containing nucleotide triphosphate hydrolases"/>
    <property type="match status" value="1"/>
</dbReference>
<dbReference type="RefSeq" id="WP_129885124.1">
    <property type="nucleotide sequence ID" value="NZ_CP035758.1"/>
</dbReference>
<name>A0A4P6JHM7_KTERU</name>
<keyword evidence="2" id="KW-1185">Reference proteome</keyword>
<keyword evidence="1" id="KW-0969">Cilium</keyword>
<dbReference type="EMBL" id="CP035758">
    <property type="protein sequence ID" value="QBD74525.1"/>
    <property type="molecule type" value="Genomic_DNA"/>
</dbReference>